<feature type="domain" description="D-isomer specific 2-hydroxyacid dehydrogenase NAD-binding" evidence="3">
    <location>
        <begin position="109"/>
        <end position="276"/>
    </location>
</feature>
<dbReference type="InterPro" id="IPR029753">
    <property type="entry name" value="D-isomer_DH_CS"/>
</dbReference>
<dbReference type="PANTHER" id="PTHR43333">
    <property type="entry name" value="2-HACID_DH_C DOMAIN-CONTAINING PROTEIN"/>
    <property type="match status" value="1"/>
</dbReference>
<reference evidence="4 5" key="1">
    <citation type="submission" date="2016-10" db="EMBL/GenBank/DDBJ databases">
        <authorList>
            <person name="de Groot N.N."/>
        </authorList>
    </citation>
    <scope>NUCLEOTIDE SEQUENCE [LARGE SCALE GENOMIC DNA]</scope>
    <source>
        <strain evidence="4 5">DSM 19548</strain>
    </source>
</reference>
<dbReference type="Gene3D" id="3.40.50.720">
    <property type="entry name" value="NAD(P)-binding Rossmann-like Domain"/>
    <property type="match status" value="2"/>
</dbReference>
<evidence type="ECO:0000313" key="4">
    <source>
        <dbReference type="EMBL" id="SFC03308.1"/>
    </source>
</evidence>
<evidence type="ECO:0000256" key="2">
    <source>
        <dbReference type="ARBA" id="ARBA00023027"/>
    </source>
</evidence>
<dbReference type="EMBL" id="FOLG01000002">
    <property type="protein sequence ID" value="SFC03308.1"/>
    <property type="molecule type" value="Genomic_DNA"/>
</dbReference>
<dbReference type="InterPro" id="IPR036291">
    <property type="entry name" value="NAD(P)-bd_dom_sf"/>
</dbReference>
<proteinExistence type="predicted"/>
<evidence type="ECO:0000256" key="1">
    <source>
        <dbReference type="ARBA" id="ARBA00023002"/>
    </source>
</evidence>
<dbReference type="RefSeq" id="WP_093359665.1">
    <property type="nucleotide sequence ID" value="NZ_FOLG01000002.1"/>
</dbReference>
<name>A0A1I1G0F9_9RHOB</name>
<keyword evidence="4" id="KW-0670">Pyruvate</keyword>
<dbReference type="InterPro" id="IPR006140">
    <property type="entry name" value="D-isomer_DH_NAD-bd"/>
</dbReference>
<dbReference type="OrthoDB" id="9787219at2"/>
<dbReference type="SUPFAM" id="SSF51735">
    <property type="entry name" value="NAD(P)-binding Rossmann-fold domains"/>
    <property type="match status" value="1"/>
</dbReference>
<evidence type="ECO:0000313" key="5">
    <source>
        <dbReference type="Proteomes" id="UP000198728"/>
    </source>
</evidence>
<dbReference type="Pfam" id="PF02826">
    <property type="entry name" value="2-Hacid_dh_C"/>
    <property type="match status" value="1"/>
</dbReference>
<dbReference type="PANTHER" id="PTHR43333:SF1">
    <property type="entry name" value="D-ISOMER SPECIFIC 2-HYDROXYACID DEHYDROGENASE NAD-BINDING DOMAIN-CONTAINING PROTEIN"/>
    <property type="match status" value="1"/>
</dbReference>
<gene>
    <name evidence="4" type="ORF">SAMN04488094_102302</name>
</gene>
<dbReference type="STRING" id="441112.SAMN04488094_102302"/>
<keyword evidence="1" id="KW-0560">Oxidoreductase</keyword>
<keyword evidence="5" id="KW-1185">Reference proteome</keyword>
<dbReference type="AlphaFoldDB" id="A0A1I1G0F9"/>
<organism evidence="4 5">
    <name type="scientific">Tropicimonas isoalkanivorans</name>
    <dbReference type="NCBI Taxonomy" id="441112"/>
    <lineage>
        <taxon>Bacteria</taxon>
        <taxon>Pseudomonadati</taxon>
        <taxon>Pseudomonadota</taxon>
        <taxon>Alphaproteobacteria</taxon>
        <taxon>Rhodobacterales</taxon>
        <taxon>Roseobacteraceae</taxon>
        <taxon>Tropicimonas</taxon>
    </lineage>
</organism>
<protein>
    <submittedName>
        <fullName evidence="4">Glyoxylate/hydroxypyruvate reductase A</fullName>
    </submittedName>
</protein>
<dbReference type="GO" id="GO:0016616">
    <property type="term" value="F:oxidoreductase activity, acting on the CH-OH group of donors, NAD or NADP as acceptor"/>
    <property type="evidence" value="ECO:0007669"/>
    <property type="project" value="UniProtKB-ARBA"/>
</dbReference>
<evidence type="ECO:0000259" key="3">
    <source>
        <dbReference type="Pfam" id="PF02826"/>
    </source>
</evidence>
<dbReference type="PROSITE" id="PS00671">
    <property type="entry name" value="D_2_HYDROXYACID_DH_3"/>
    <property type="match status" value="1"/>
</dbReference>
<dbReference type="CDD" id="cd12164">
    <property type="entry name" value="GDH_like_2"/>
    <property type="match status" value="1"/>
</dbReference>
<dbReference type="GO" id="GO:0051287">
    <property type="term" value="F:NAD binding"/>
    <property type="evidence" value="ECO:0007669"/>
    <property type="project" value="InterPro"/>
</dbReference>
<sequence>MTPKVLFAATDTAWQEYEGHLGHALAAAGIEAELSPEAGPPETVDYIVYAPSSKLKDFTPFTRLKAVLNLWAGVEHVVGNQTLRVPLARMVDQGLTEGMVEWVTGHVLRHHLNIDHALSHQSGEWVRHVPPLARHRPVTVLGLGALGAASAQALAGLNFPVTGWSRTPRDVAGIDCLSGPAGLEEALARAEILVLLLPLTPGTEDLINAAHIDQLPRGAVILNPGRGRLIDDDALLAALDAGHLGHATLDVFRTEPLPPDHPFWAHPKVTVTPHIASETRPDTASEVIAENIRRGEAGEPFLHLVDRDRGY</sequence>
<accession>A0A1I1G0F9</accession>
<keyword evidence="2" id="KW-0520">NAD</keyword>
<dbReference type="Proteomes" id="UP000198728">
    <property type="component" value="Unassembled WGS sequence"/>
</dbReference>